<reference evidence="2 3" key="1">
    <citation type="submission" date="2018-06" db="EMBL/GenBank/DDBJ databases">
        <title>Paenibacillus montanisoli sp. nov., isolated from mountain area soil.</title>
        <authorList>
            <person name="Wu M."/>
        </authorList>
    </citation>
    <scope>NUCLEOTIDE SEQUENCE [LARGE SCALE GENOMIC DNA]</scope>
    <source>
        <strain evidence="2 3">RA17</strain>
    </source>
</reference>
<evidence type="ECO:0000313" key="2">
    <source>
        <dbReference type="EMBL" id="RAP73702.1"/>
    </source>
</evidence>
<keyword evidence="1" id="KW-0812">Transmembrane</keyword>
<keyword evidence="1" id="KW-0472">Membrane</keyword>
<accession>A0A328TVN7</accession>
<dbReference type="InterPro" id="IPR013879">
    <property type="entry name" value="DUF1761"/>
</dbReference>
<dbReference type="AlphaFoldDB" id="A0A328TVN7"/>
<dbReference type="Proteomes" id="UP000249260">
    <property type="component" value="Unassembled WGS sequence"/>
</dbReference>
<feature type="transmembrane region" description="Helical" evidence="1">
    <location>
        <begin position="112"/>
        <end position="134"/>
    </location>
</feature>
<evidence type="ECO:0000256" key="1">
    <source>
        <dbReference type="SAM" id="Phobius"/>
    </source>
</evidence>
<keyword evidence="1" id="KW-1133">Transmembrane helix</keyword>
<proteinExistence type="predicted"/>
<evidence type="ECO:0000313" key="3">
    <source>
        <dbReference type="Proteomes" id="UP000249260"/>
    </source>
</evidence>
<feature type="transmembrane region" description="Helical" evidence="1">
    <location>
        <begin position="52"/>
        <end position="73"/>
    </location>
</feature>
<keyword evidence="3" id="KW-1185">Reference proteome</keyword>
<dbReference type="OrthoDB" id="333057at2"/>
<protein>
    <submittedName>
        <fullName evidence="2">DUF1761 domain-containing protein</fullName>
    </submittedName>
</protein>
<organism evidence="2 3">
    <name type="scientific">Paenibacillus montanisoli</name>
    <dbReference type="NCBI Taxonomy" id="2081970"/>
    <lineage>
        <taxon>Bacteria</taxon>
        <taxon>Bacillati</taxon>
        <taxon>Bacillota</taxon>
        <taxon>Bacilli</taxon>
        <taxon>Bacillales</taxon>
        <taxon>Paenibacillaceae</taxon>
        <taxon>Paenibacillus</taxon>
    </lineage>
</organism>
<dbReference type="Pfam" id="PF08570">
    <property type="entry name" value="DUF1761"/>
    <property type="match status" value="1"/>
</dbReference>
<sequence>MVDFAEVNYLAVLIATIVTMVLGFLWYSPVLFGNAWMKQVGLKKEDVSGGHAGTYALTAFTAIIGAFLLALVLTITGEDPTVSAGLTVGLIVGLMVSAKIGMNYLFEGRSLLLFLITAGYHLVTFVLTGLIIGLI</sequence>
<dbReference type="RefSeq" id="WP_112885285.1">
    <property type="nucleotide sequence ID" value="NZ_QLUW01000006.1"/>
</dbReference>
<gene>
    <name evidence="2" type="ORF">DL346_25905</name>
</gene>
<comment type="caution">
    <text evidence="2">The sequence shown here is derived from an EMBL/GenBank/DDBJ whole genome shotgun (WGS) entry which is preliminary data.</text>
</comment>
<feature type="transmembrane region" description="Helical" evidence="1">
    <location>
        <begin position="85"/>
        <end position="106"/>
    </location>
</feature>
<name>A0A328TVN7_9BACL</name>
<feature type="transmembrane region" description="Helical" evidence="1">
    <location>
        <begin position="7"/>
        <end position="27"/>
    </location>
</feature>
<dbReference type="EMBL" id="QLUW01000006">
    <property type="protein sequence ID" value="RAP73702.1"/>
    <property type="molecule type" value="Genomic_DNA"/>
</dbReference>